<evidence type="ECO:0000256" key="2">
    <source>
        <dbReference type="ARBA" id="ARBA00007998"/>
    </source>
</evidence>
<feature type="transmembrane region" description="Helical" evidence="8">
    <location>
        <begin position="45"/>
        <end position="66"/>
    </location>
</feature>
<feature type="transmembrane region" description="Helical" evidence="8">
    <location>
        <begin position="223"/>
        <end position="243"/>
    </location>
</feature>
<dbReference type="Proteomes" id="UP001281656">
    <property type="component" value="Unassembled WGS sequence"/>
</dbReference>
<evidence type="ECO:0000313" key="10">
    <source>
        <dbReference type="Proteomes" id="UP001281656"/>
    </source>
</evidence>
<reference evidence="9 10" key="1">
    <citation type="submission" date="2023-04" db="EMBL/GenBank/DDBJ databases">
        <title>Clostridium tannerae sp. nov., isolated from the fecal material of an alpaca.</title>
        <authorList>
            <person name="Miller S."/>
            <person name="Hendry M."/>
            <person name="King J."/>
            <person name="Sankaranarayanan K."/>
            <person name="Lawson P.A."/>
        </authorList>
    </citation>
    <scope>NUCLEOTIDE SEQUENCE [LARGE SCALE GENOMIC DNA]</scope>
    <source>
        <strain evidence="9 10">A1-XYC3</strain>
    </source>
</reference>
<dbReference type="Pfam" id="PF03845">
    <property type="entry name" value="Spore_permease"/>
    <property type="match status" value="1"/>
</dbReference>
<dbReference type="EMBL" id="JARUJP010000006">
    <property type="protein sequence ID" value="MDW8800843.1"/>
    <property type="molecule type" value="Genomic_DNA"/>
</dbReference>
<dbReference type="NCBIfam" id="TIGR00912">
    <property type="entry name" value="2A0309"/>
    <property type="match status" value="1"/>
</dbReference>
<evidence type="ECO:0000256" key="1">
    <source>
        <dbReference type="ARBA" id="ARBA00004141"/>
    </source>
</evidence>
<feature type="transmembrane region" description="Helical" evidence="8">
    <location>
        <begin position="311"/>
        <end position="333"/>
    </location>
</feature>
<evidence type="ECO:0000256" key="5">
    <source>
        <dbReference type="ARBA" id="ARBA00022692"/>
    </source>
</evidence>
<feature type="transmembrane region" description="Helical" evidence="8">
    <location>
        <begin position="274"/>
        <end position="299"/>
    </location>
</feature>
<feature type="transmembrane region" description="Helical" evidence="8">
    <location>
        <begin position="86"/>
        <end position="105"/>
    </location>
</feature>
<evidence type="ECO:0000313" key="9">
    <source>
        <dbReference type="EMBL" id="MDW8800843.1"/>
    </source>
</evidence>
<evidence type="ECO:0000256" key="3">
    <source>
        <dbReference type="ARBA" id="ARBA00022448"/>
    </source>
</evidence>
<comment type="caution">
    <text evidence="9">The sequence shown here is derived from an EMBL/GenBank/DDBJ whole genome shotgun (WGS) entry which is preliminary data.</text>
</comment>
<feature type="transmembrane region" description="Helical" evidence="8">
    <location>
        <begin position="189"/>
        <end position="211"/>
    </location>
</feature>
<gene>
    <name evidence="9" type="ORF">P8V03_06710</name>
</gene>
<protein>
    <submittedName>
        <fullName evidence="9">Endospore germination permease</fullName>
    </submittedName>
</protein>
<keyword evidence="10" id="KW-1185">Reference proteome</keyword>
<evidence type="ECO:0000256" key="8">
    <source>
        <dbReference type="SAM" id="Phobius"/>
    </source>
</evidence>
<sequence>MIILFKQPNNKTGTREFFAMIAFTIGMQAADTTPTLLFKEAKSAAWMMVLISSVIPSVCLLILLRILKKYENKGLVEIIYQLTGKYIGFILSSTLTILIILFSAINTRSYIDILSNVFFLNTPVIVLYFILMVGSSLIAYHGLEAIGRFAWISFPYVSLALTIYVILVIKNLNFGFLFPIFGCGIKNIIKGGITNSTLFGEVIFFTIFFPYVRNYNSYKTANIIGLGFVTFVISSFCAIYMMAFDYPPAVIINFPYQTLARLIYVGRFLGNLEAFFLAFWVIGSIIRFSVYIYMDAAFLGKTLRLEEFEPLIPLCAALTMAIGMIPENFFHIIEVAKTFLLKIALVFIYSLPFILLIISKLKGDCKNEV</sequence>
<dbReference type="RefSeq" id="WP_318797458.1">
    <property type="nucleotide sequence ID" value="NZ_JARUJP010000006.1"/>
</dbReference>
<proteinExistence type="inferred from homology"/>
<evidence type="ECO:0000256" key="6">
    <source>
        <dbReference type="ARBA" id="ARBA00022989"/>
    </source>
</evidence>
<feature type="transmembrane region" description="Helical" evidence="8">
    <location>
        <begin position="117"/>
        <end position="140"/>
    </location>
</feature>
<comment type="subcellular location">
    <subcellularLocation>
        <location evidence="1">Membrane</location>
        <topology evidence="1">Multi-pass membrane protein</topology>
    </subcellularLocation>
</comment>
<name>A0ABU4JSC3_9CLOT</name>
<keyword evidence="7 8" id="KW-0472">Membrane</keyword>
<keyword evidence="3" id="KW-0813">Transport</keyword>
<feature type="transmembrane region" description="Helical" evidence="8">
    <location>
        <begin position="149"/>
        <end position="169"/>
    </location>
</feature>
<feature type="transmembrane region" description="Helical" evidence="8">
    <location>
        <begin position="339"/>
        <end position="358"/>
    </location>
</feature>
<dbReference type="InterPro" id="IPR004761">
    <property type="entry name" value="Spore_GerAB"/>
</dbReference>
<comment type="similarity">
    <text evidence="2">Belongs to the amino acid-polyamine-organocation (APC) superfamily. Spore germination protein (SGP) (TC 2.A.3.9) family.</text>
</comment>
<dbReference type="PANTHER" id="PTHR34975">
    <property type="entry name" value="SPORE GERMINATION PROTEIN A2"/>
    <property type="match status" value="1"/>
</dbReference>
<keyword evidence="5 8" id="KW-0812">Transmembrane</keyword>
<evidence type="ECO:0000256" key="7">
    <source>
        <dbReference type="ARBA" id="ARBA00023136"/>
    </source>
</evidence>
<organism evidence="9 10">
    <name type="scientific">Clostridium tanneri</name>
    <dbReference type="NCBI Taxonomy" id="3037988"/>
    <lineage>
        <taxon>Bacteria</taxon>
        <taxon>Bacillati</taxon>
        <taxon>Bacillota</taxon>
        <taxon>Clostridia</taxon>
        <taxon>Eubacteriales</taxon>
        <taxon>Clostridiaceae</taxon>
        <taxon>Clostridium</taxon>
    </lineage>
</organism>
<accession>A0ABU4JSC3</accession>
<keyword evidence="6 8" id="KW-1133">Transmembrane helix</keyword>
<dbReference type="PANTHER" id="PTHR34975:SF2">
    <property type="entry name" value="SPORE GERMINATION PROTEIN A2"/>
    <property type="match status" value="1"/>
</dbReference>
<keyword evidence="4" id="KW-0309">Germination</keyword>
<evidence type="ECO:0000256" key="4">
    <source>
        <dbReference type="ARBA" id="ARBA00022544"/>
    </source>
</evidence>